<dbReference type="InterPro" id="IPR049278">
    <property type="entry name" value="MS_channel_C"/>
</dbReference>
<dbReference type="Gene3D" id="3.30.70.100">
    <property type="match status" value="1"/>
</dbReference>
<evidence type="ECO:0000256" key="8">
    <source>
        <dbReference type="SAM" id="MobiDB-lite"/>
    </source>
</evidence>
<dbReference type="SUPFAM" id="SSF82689">
    <property type="entry name" value="Mechanosensitive channel protein MscS (YggB), C-terminal domain"/>
    <property type="match status" value="1"/>
</dbReference>
<dbReference type="Gene3D" id="3.30.1340.30">
    <property type="match status" value="1"/>
</dbReference>
<dbReference type="SUPFAM" id="SSF50182">
    <property type="entry name" value="Sm-like ribonucleoproteins"/>
    <property type="match status" value="1"/>
</dbReference>
<keyword evidence="12" id="KW-1185">Reference proteome</keyword>
<keyword evidence="7" id="KW-0813">Transport</keyword>
<evidence type="ECO:0000256" key="1">
    <source>
        <dbReference type="ARBA" id="ARBA00004651"/>
    </source>
</evidence>
<dbReference type="SUPFAM" id="SSF82861">
    <property type="entry name" value="Mechanosensitive channel protein MscS (YggB), transmembrane region"/>
    <property type="match status" value="1"/>
</dbReference>
<accession>A0ABZ2BZP3</accession>
<dbReference type="InterPro" id="IPR006685">
    <property type="entry name" value="MscS_channel_2nd"/>
</dbReference>
<sequence length="463" mass="50054">MALSTRHLFSLVLSACTVIFLALPALAQTSTQDLETSDVLTPQAPVEVDPVSSDTDIQNRISAIVDATGWYEDVTVLVQEGVVFLDGVADTEARKEWVRQLAAKTTGVVAVVNRMTVNETVVWSFDPAIAELQRLVRQAVTVMPLVVLALLVLPLAWFVARLVSRFAKTALATRIQSPFLRTVVARAIAFPVLLLGIYIVLQVAGLTQLAISLVGGAGVLGIVLGFAFRDIAENFLSSLILSVRRPFRRDDYVEVAGISGTVRSMNTRSTIIRSVEGNLIHVPNAIIFKSVIENFTSSPERRGEFVVGIGYDAVVAQAQEVIMNGLQAHGAVLADPAPMVLVDELGASTINIKTYYWFDGLEISAIKLKSALLRMVKSDLTEAGISMPDEAREVIFPDGVQVQTQVEHIDSSAASVAALPKPDQPPVEPDQTHAEADLKNDLLPPQADDDQLEEDANDLLASR</sequence>
<evidence type="ECO:0000256" key="5">
    <source>
        <dbReference type="ARBA" id="ARBA00022989"/>
    </source>
</evidence>
<feature type="compositionally biased region" description="Acidic residues" evidence="8">
    <location>
        <begin position="447"/>
        <end position="457"/>
    </location>
</feature>
<dbReference type="InterPro" id="IPR007055">
    <property type="entry name" value="BON_dom"/>
</dbReference>
<keyword evidence="7" id="KW-0407">Ion channel</keyword>
<evidence type="ECO:0000313" key="12">
    <source>
        <dbReference type="Proteomes" id="UP001318682"/>
    </source>
</evidence>
<name>A0ABZ2BZP3_9RHOB</name>
<keyword evidence="9" id="KW-0732">Signal</keyword>
<dbReference type="RefSeq" id="WP_262386714.1">
    <property type="nucleotide sequence ID" value="NZ_CP143426.1"/>
</dbReference>
<geneLocation type="plasmid" evidence="11 12">
    <name>pROLI81</name>
</geneLocation>
<keyword evidence="6 7" id="KW-0472">Membrane</keyword>
<evidence type="ECO:0000256" key="2">
    <source>
        <dbReference type="ARBA" id="ARBA00008017"/>
    </source>
</evidence>
<evidence type="ECO:0000256" key="9">
    <source>
        <dbReference type="SAM" id="SignalP"/>
    </source>
</evidence>
<dbReference type="InterPro" id="IPR023408">
    <property type="entry name" value="MscS_beta-dom_sf"/>
</dbReference>
<feature type="signal peptide" evidence="9">
    <location>
        <begin position="1"/>
        <end position="27"/>
    </location>
</feature>
<keyword evidence="7" id="KW-0997">Cell inner membrane</keyword>
<keyword evidence="5 7" id="KW-1133">Transmembrane helix</keyword>
<feature type="chain" id="PRO_5046882128" description="Small-conductance mechanosensitive channel" evidence="9">
    <location>
        <begin position="28"/>
        <end position="463"/>
    </location>
</feature>
<dbReference type="Gene3D" id="1.10.287.1260">
    <property type="match status" value="1"/>
</dbReference>
<feature type="transmembrane region" description="Helical" evidence="7">
    <location>
        <begin position="209"/>
        <end position="228"/>
    </location>
</feature>
<feature type="compositionally biased region" description="Basic and acidic residues" evidence="8">
    <location>
        <begin position="430"/>
        <end position="440"/>
    </location>
</feature>
<dbReference type="PANTHER" id="PTHR30221:SF1">
    <property type="entry name" value="SMALL-CONDUCTANCE MECHANOSENSITIVE CHANNEL"/>
    <property type="match status" value="1"/>
</dbReference>
<keyword evidence="11" id="KW-0614">Plasmid</keyword>
<comment type="subunit">
    <text evidence="7">Homoheptamer.</text>
</comment>
<comment type="similarity">
    <text evidence="2 7">Belongs to the MscS (TC 1.A.23) family.</text>
</comment>
<keyword evidence="3" id="KW-1003">Cell membrane</keyword>
<dbReference type="InterPro" id="IPR011014">
    <property type="entry name" value="MscS_channel_TM-2"/>
</dbReference>
<comment type="subcellular location">
    <subcellularLocation>
        <location evidence="7">Cell inner membrane</location>
        <topology evidence="7">Multi-pass membrane protein</topology>
    </subcellularLocation>
    <subcellularLocation>
        <location evidence="1">Cell membrane</location>
        <topology evidence="1">Multi-pass membrane protein</topology>
    </subcellularLocation>
</comment>
<protein>
    <recommendedName>
        <fullName evidence="7">Small-conductance mechanosensitive channel</fullName>
    </recommendedName>
</protein>
<dbReference type="Proteomes" id="UP001318682">
    <property type="component" value="Plasmid pROLI81"/>
</dbReference>
<feature type="domain" description="BON" evidence="10">
    <location>
        <begin position="53"/>
        <end position="119"/>
    </location>
</feature>
<feature type="transmembrane region" description="Helical" evidence="7">
    <location>
        <begin position="142"/>
        <end position="163"/>
    </location>
</feature>
<dbReference type="PANTHER" id="PTHR30221">
    <property type="entry name" value="SMALL-CONDUCTANCE MECHANOSENSITIVE CHANNEL"/>
    <property type="match status" value="1"/>
</dbReference>
<evidence type="ECO:0000256" key="6">
    <source>
        <dbReference type="ARBA" id="ARBA00023136"/>
    </source>
</evidence>
<keyword evidence="4 7" id="KW-0812">Transmembrane</keyword>
<dbReference type="Pfam" id="PF21082">
    <property type="entry name" value="MS_channel_3rd"/>
    <property type="match status" value="1"/>
</dbReference>
<organism evidence="11 12">
    <name type="scientific">Roseobacter fucihabitans</name>
    <dbReference type="NCBI Taxonomy" id="1537242"/>
    <lineage>
        <taxon>Bacteria</taxon>
        <taxon>Pseudomonadati</taxon>
        <taxon>Pseudomonadota</taxon>
        <taxon>Alphaproteobacteria</taxon>
        <taxon>Rhodobacterales</taxon>
        <taxon>Roseobacteraceae</taxon>
        <taxon>Roseobacter</taxon>
    </lineage>
</organism>
<dbReference type="Pfam" id="PF04972">
    <property type="entry name" value="BON"/>
    <property type="match status" value="1"/>
</dbReference>
<dbReference type="EMBL" id="CP143426">
    <property type="protein sequence ID" value="WVX51646.1"/>
    <property type="molecule type" value="Genomic_DNA"/>
</dbReference>
<evidence type="ECO:0000256" key="3">
    <source>
        <dbReference type="ARBA" id="ARBA00022475"/>
    </source>
</evidence>
<dbReference type="PROSITE" id="PS50914">
    <property type="entry name" value="BON"/>
    <property type="match status" value="1"/>
</dbReference>
<dbReference type="InterPro" id="IPR010920">
    <property type="entry name" value="LSM_dom_sf"/>
</dbReference>
<feature type="region of interest" description="Disordered" evidence="8">
    <location>
        <begin position="415"/>
        <end position="463"/>
    </location>
</feature>
<evidence type="ECO:0000259" key="10">
    <source>
        <dbReference type="PROSITE" id="PS50914"/>
    </source>
</evidence>
<dbReference type="Pfam" id="PF00924">
    <property type="entry name" value="MS_channel_2nd"/>
    <property type="match status" value="1"/>
</dbReference>
<comment type="caution">
    <text evidence="7">Lacks conserved residue(s) required for the propagation of feature annotation.</text>
</comment>
<comment type="function">
    <text evidence="7">Mechanosensitive channel that participates in the regulation of osmotic pressure changes within the cell, opening in response to stretch forces in the membrane lipid bilayer, without the need for other proteins. Contributes to normal resistance to hypoosmotic shock. Forms an ion channel of 1.0 nanosiemens conductance with a slight preference for anions.</text>
</comment>
<evidence type="ECO:0000256" key="4">
    <source>
        <dbReference type="ARBA" id="ARBA00022692"/>
    </source>
</evidence>
<evidence type="ECO:0000256" key="7">
    <source>
        <dbReference type="RuleBase" id="RU369025"/>
    </source>
</evidence>
<keyword evidence="7" id="KW-0406">Ion transport</keyword>
<evidence type="ECO:0000313" key="11">
    <source>
        <dbReference type="EMBL" id="WVX51646.1"/>
    </source>
</evidence>
<gene>
    <name evidence="11" type="ORF">ROLI_047480</name>
</gene>
<proteinExistence type="inferred from homology"/>
<dbReference type="InterPro" id="IPR045275">
    <property type="entry name" value="MscS_archaea/bacteria_type"/>
</dbReference>
<reference evidence="11 12" key="1">
    <citation type="submission" date="2024-01" db="EMBL/GenBank/DDBJ databases">
        <title>Roseobacter fucihabitans sp. nov., isolated from the brown alga Fucus spiralis.</title>
        <authorList>
            <person name="Hahnke S."/>
            <person name="Berger M."/>
            <person name="Schlingloff A."/>
            <person name="Athale I."/>
            <person name="Neumann-Schaal M."/>
            <person name="Adenaya A."/>
            <person name="Poehlein A."/>
            <person name="Daniel R."/>
            <person name="Pertersen J."/>
            <person name="Brinkhoff T."/>
        </authorList>
    </citation>
    <scope>NUCLEOTIDE SEQUENCE [LARGE SCALE GENOMIC DNA]</scope>
    <source>
        <strain evidence="11 12">B14</strain>
        <plasmid evidence="11 12">pROLI81</plasmid>
    </source>
</reference>
<feature type="transmembrane region" description="Helical" evidence="7">
    <location>
        <begin position="183"/>
        <end position="203"/>
    </location>
</feature>
<dbReference type="Gene3D" id="2.30.30.60">
    <property type="match status" value="1"/>
</dbReference>
<dbReference type="InterPro" id="IPR011066">
    <property type="entry name" value="MscS_channel_C_sf"/>
</dbReference>